<name>A0ABS7SYS3_9FIRM</name>
<protein>
    <submittedName>
        <fullName evidence="1">Uncharacterized protein</fullName>
    </submittedName>
</protein>
<proteinExistence type="predicted"/>
<evidence type="ECO:0000313" key="2">
    <source>
        <dbReference type="Proteomes" id="UP000734271"/>
    </source>
</evidence>
<dbReference type="Proteomes" id="UP000734271">
    <property type="component" value="Unassembled WGS sequence"/>
</dbReference>
<gene>
    <name evidence="1" type="ORF">K8P03_05050</name>
</gene>
<dbReference type="EMBL" id="JAIPME010000002">
    <property type="protein sequence ID" value="MBZ2386665.1"/>
    <property type="molecule type" value="Genomic_DNA"/>
</dbReference>
<evidence type="ECO:0000313" key="1">
    <source>
        <dbReference type="EMBL" id="MBZ2386665.1"/>
    </source>
</evidence>
<sequence>MKVKELIDGLNEMNPDKEVMGYWYDWKSGDGIKKHLFDIGFCFDKRDVYLNLEKTREVKELA</sequence>
<reference evidence="1 2" key="1">
    <citation type="submission" date="2021-08" db="EMBL/GenBank/DDBJ databases">
        <title>FDA dAtabase for Regulatory Grade micrObial Sequences (FDA-ARGOS): Supporting development and validation of Infectious Disease Dx tests.</title>
        <authorList>
            <person name="Sproer C."/>
            <person name="Gronow S."/>
            <person name="Severitt S."/>
            <person name="Schroder I."/>
            <person name="Tallon L."/>
            <person name="Sadzewicz L."/>
            <person name="Zhao X."/>
            <person name="Boylan J."/>
            <person name="Ott S."/>
            <person name="Bowen H."/>
            <person name="Vavikolanu K."/>
            <person name="Hazen T."/>
            <person name="Aluvathingal J."/>
            <person name="Nadendla S."/>
            <person name="Lowell S."/>
            <person name="Myers T."/>
            <person name="Yan Y."/>
            <person name="Sichtig H."/>
        </authorList>
    </citation>
    <scope>NUCLEOTIDE SEQUENCE [LARGE SCALE GENOMIC DNA]</scope>
    <source>
        <strain evidence="1 2">FDAARGOS_1460</strain>
    </source>
</reference>
<accession>A0ABS7SYS3</accession>
<dbReference type="RefSeq" id="WP_223418965.1">
    <property type="nucleotide sequence ID" value="NZ_JAIPME010000002.1"/>
</dbReference>
<organism evidence="1 2">
    <name type="scientific">Anaerococcus murdochii</name>
    <dbReference type="NCBI Taxonomy" id="411577"/>
    <lineage>
        <taxon>Bacteria</taxon>
        <taxon>Bacillati</taxon>
        <taxon>Bacillota</taxon>
        <taxon>Tissierellia</taxon>
        <taxon>Tissierellales</taxon>
        <taxon>Peptoniphilaceae</taxon>
        <taxon>Anaerococcus</taxon>
    </lineage>
</organism>
<keyword evidence="2" id="KW-1185">Reference proteome</keyword>
<comment type="caution">
    <text evidence="1">The sequence shown here is derived from an EMBL/GenBank/DDBJ whole genome shotgun (WGS) entry which is preliminary data.</text>
</comment>